<evidence type="ECO:0000313" key="3">
    <source>
        <dbReference type="EMBL" id="GGE96016.1"/>
    </source>
</evidence>
<feature type="signal peptide" evidence="1">
    <location>
        <begin position="1"/>
        <end position="21"/>
    </location>
</feature>
<gene>
    <name evidence="3" type="ORF">GCM10011518_01640</name>
</gene>
<keyword evidence="1" id="KW-0732">Signal</keyword>
<accession>A0ABQ1TKD1</accession>
<feature type="domain" description="FAS1" evidence="2">
    <location>
        <begin position="37"/>
        <end position="160"/>
    </location>
</feature>
<dbReference type="Proteomes" id="UP000655016">
    <property type="component" value="Unassembled WGS sequence"/>
</dbReference>
<dbReference type="SUPFAM" id="SSF82153">
    <property type="entry name" value="FAS1 domain"/>
    <property type="match status" value="1"/>
</dbReference>
<sequence length="485" mass="53929">MTLLKYKKLLFIILTIGLVSCSSPWDDKEDNGDANLNETLNEAISNTPETAEFGKLLAQTGYDKILAASKTYTVFVPTNEAVKAVSTTILNNPEALKKFVENHIALTSYSSVRNNNEERIQMLNAKYLTFKGSTTIGDATIVTADHYAANGVFHVVNKALAPKLNIWEYVTSQAGTSAMSNYLLSLKEFSIYDADAIAKSTAAPGFLADSLSNSFLKNVYNLNNEKNSYTLFLMENDGFDAEVTKMIPYLNKPSADLTAIYSKYFTVRDMVFPKAYTKEALPAKLTSRFGVEFDVDKTQIVGEPIVLSNGIVYIMKKVDVKLEKRLVTTKIEGEKNIAYYGVRSRMLYRDKKGPISLLYPDGLYNDLMVELPALPQFTLFYHANDMFSTKYKIYWRAINDRTANLFEQQLAIGGTVNQTATGFPLVNITKTFPMVIVPLNNYEEVEIGEFTYTTAGSSGLISLIGGTKSTSALTLDYLKFVPVVP</sequence>
<dbReference type="PANTHER" id="PTHR10900:SF77">
    <property type="entry name" value="FI19380P1"/>
    <property type="match status" value="1"/>
</dbReference>
<evidence type="ECO:0000259" key="2">
    <source>
        <dbReference type="PROSITE" id="PS50213"/>
    </source>
</evidence>
<dbReference type="RefSeq" id="WP_163392898.1">
    <property type="nucleotide sequence ID" value="NZ_BMKP01000001.1"/>
</dbReference>
<dbReference type="InterPro" id="IPR000782">
    <property type="entry name" value="FAS1_domain"/>
</dbReference>
<dbReference type="PROSITE" id="PS51257">
    <property type="entry name" value="PROKAR_LIPOPROTEIN"/>
    <property type="match status" value="1"/>
</dbReference>
<dbReference type="EMBL" id="BMKP01000001">
    <property type="protein sequence ID" value="GGE96016.1"/>
    <property type="molecule type" value="Genomic_DNA"/>
</dbReference>
<dbReference type="InterPro" id="IPR036378">
    <property type="entry name" value="FAS1_dom_sf"/>
</dbReference>
<dbReference type="InterPro" id="IPR050904">
    <property type="entry name" value="Adhesion/Biosynth-related"/>
</dbReference>
<feature type="chain" id="PRO_5045629295" description="FAS1 domain-containing protein" evidence="1">
    <location>
        <begin position="22"/>
        <end position="485"/>
    </location>
</feature>
<evidence type="ECO:0000256" key="1">
    <source>
        <dbReference type="SAM" id="SignalP"/>
    </source>
</evidence>
<name>A0ABQ1TKD1_9FLAO</name>
<dbReference type="SMART" id="SM00554">
    <property type="entry name" value="FAS1"/>
    <property type="match status" value="1"/>
</dbReference>
<dbReference type="PANTHER" id="PTHR10900">
    <property type="entry name" value="PERIOSTIN-RELATED"/>
    <property type="match status" value="1"/>
</dbReference>
<keyword evidence="4" id="KW-1185">Reference proteome</keyword>
<evidence type="ECO:0000313" key="4">
    <source>
        <dbReference type="Proteomes" id="UP000655016"/>
    </source>
</evidence>
<protein>
    <recommendedName>
        <fullName evidence="2">FAS1 domain-containing protein</fullName>
    </recommendedName>
</protein>
<dbReference type="Gene3D" id="2.30.180.10">
    <property type="entry name" value="FAS1 domain"/>
    <property type="match status" value="1"/>
</dbReference>
<reference evidence="4" key="1">
    <citation type="journal article" date="2019" name="Int. J. Syst. Evol. Microbiol.">
        <title>The Global Catalogue of Microorganisms (GCM) 10K type strain sequencing project: providing services to taxonomists for standard genome sequencing and annotation.</title>
        <authorList>
            <consortium name="The Broad Institute Genomics Platform"/>
            <consortium name="The Broad Institute Genome Sequencing Center for Infectious Disease"/>
            <person name="Wu L."/>
            <person name="Ma J."/>
        </authorList>
    </citation>
    <scope>NUCLEOTIDE SEQUENCE [LARGE SCALE GENOMIC DNA]</scope>
    <source>
        <strain evidence="4">CGMCC 1.16060</strain>
    </source>
</reference>
<proteinExistence type="predicted"/>
<dbReference type="PROSITE" id="PS50213">
    <property type="entry name" value="FAS1"/>
    <property type="match status" value="1"/>
</dbReference>
<dbReference type="Pfam" id="PF02469">
    <property type="entry name" value="Fasciclin"/>
    <property type="match status" value="1"/>
</dbReference>
<organism evidence="3 4">
    <name type="scientific">Flavobacterium limi</name>
    <dbReference type="NCBI Taxonomy" id="2045105"/>
    <lineage>
        <taxon>Bacteria</taxon>
        <taxon>Pseudomonadati</taxon>
        <taxon>Bacteroidota</taxon>
        <taxon>Flavobacteriia</taxon>
        <taxon>Flavobacteriales</taxon>
        <taxon>Flavobacteriaceae</taxon>
        <taxon>Flavobacterium</taxon>
    </lineage>
</organism>
<comment type="caution">
    <text evidence="3">The sequence shown here is derived from an EMBL/GenBank/DDBJ whole genome shotgun (WGS) entry which is preliminary data.</text>
</comment>